<evidence type="ECO:0000259" key="6">
    <source>
        <dbReference type="Pfam" id="PF01103"/>
    </source>
</evidence>
<name>A0A521BWL1_9BACT</name>
<proteinExistence type="predicted"/>
<keyword evidence="5" id="KW-0998">Cell outer membrane</keyword>
<evidence type="ECO:0000256" key="2">
    <source>
        <dbReference type="ARBA" id="ARBA00022692"/>
    </source>
</evidence>
<gene>
    <name evidence="8" type="ORF">SAMN06265219_103160</name>
</gene>
<evidence type="ECO:0000259" key="7">
    <source>
        <dbReference type="Pfam" id="PF07244"/>
    </source>
</evidence>
<dbReference type="AlphaFoldDB" id="A0A521BWL1"/>
<dbReference type="PANTHER" id="PTHR12815">
    <property type="entry name" value="SORTING AND ASSEMBLY MACHINERY SAMM50 PROTEIN FAMILY MEMBER"/>
    <property type="match status" value="1"/>
</dbReference>
<reference evidence="8 9" key="1">
    <citation type="submission" date="2017-05" db="EMBL/GenBank/DDBJ databases">
        <authorList>
            <person name="Varghese N."/>
            <person name="Submissions S."/>
        </authorList>
    </citation>
    <scope>NUCLEOTIDE SEQUENCE [LARGE SCALE GENOMIC DNA]</scope>
    <source>
        <strain evidence="8 9">DSM 21985</strain>
    </source>
</reference>
<dbReference type="GO" id="GO:0019867">
    <property type="term" value="C:outer membrane"/>
    <property type="evidence" value="ECO:0007669"/>
    <property type="project" value="InterPro"/>
</dbReference>
<feature type="domain" description="POTRA" evidence="7">
    <location>
        <begin position="37"/>
        <end position="125"/>
    </location>
</feature>
<feature type="domain" description="POTRA" evidence="7">
    <location>
        <begin position="221"/>
        <end position="292"/>
    </location>
</feature>
<keyword evidence="4" id="KW-0472">Membrane</keyword>
<keyword evidence="3" id="KW-0732">Signal</keyword>
<evidence type="ECO:0000256" key="3">
    <source>
        <dbReference type="ARBA" id="ARBA00022729"/>
    </source>
</evidence>
<dbReference type="Gene3D" id="3.10.20.310">
    <property type="entry name" value="membrane protein fhac"/>
    <property type="match status" value="2"/>
</dbReference>
<sequence length="650" mass="74571">MATTNFQHVLFALWTTLLVFACGLNAKAQPMPESARVWSISIEGNRTFEGLVIKDVISNQPPPPLKKLIFWKKVGMRLNENEIRRDVIRIKRFYQRRGFNDVKVSYRIEELNKEWKKEIVFEIIENTPIIIDRVDFEVQSGPQDSTIIYSDKEFSKIFRRLPYREGRRYETILQSEVEGNLRGALRNLGYAYAESEVKANVDTVSKTADVTLISRPGPRARFDTVKIEGNKEMADRYIARETGIESGELFSENKLREAQREVFSHHMLRFALVSIPDQPQDTSLNLQIRVREAPLRSIQLRGGLANFSRINSFEDSYRLFRGQANWTHRNVRGRGERLTLSAYISAVEQRVGGDYLFPYLFNTKSSLVISPFAEHKLEPSYEIVRGGLNNSFVYQYSSNFTGTVSYEYTLNNETTSSGHENLPDSIRSYNISSLSLNAYYTHNLRRGSRGWSVQPFYDLSGIFGESSFSFQKTGIEVRKFTPLTDDITFAKRIDLSGIYYSAQDSLPSDVRIYSGGTNTVRGWNRNELGPKRPTFDEQDRFDMYVPVGGRASFNFNAEFRFRLNELIKGLGFATFLDGGQVWRDFEDIGTVPIQYGLGGGIRYQSPIGPIRVDIAYKLNPTDQDLQIYQGQDYGGRWARWGLHFSIGQAF</sequence>
<keyword evidence="2" id="KW-0812">Transmembrane</keyword>
<organism evidence="8 9">
    <name type="scientific">Gracilimonas mengyeensis</name>
    <dbReference type="NCBI Taxonomy" id="1302730"/>
    <lineage>
        <taxon>Bacteria</taxon>
        <taxon>Pseudomonadati</taxon>
        <taxon>Balneolota</taxon>
        <taxon>Balneolia</taxon>
        <taxon>Balneolales</taxon>
        <taxon>Balneolaceae</taxon>
        <taxon>Gracilimonas</taxon>
    </lineage>
</organism>
<dbReference type="RefSeq" id="WP_142453579.1">
    <property type="nucleotide sequence ID" value="NZ_FXTP01000003.1"/>
</dbReference>
<dbReference type="InterPro" id="IPR000184">
    <property type="entry name" value="Bac_surfAg_D15"/>
</dbReference>
<dbReference type="Proteomes" id="UP000317557">
    <property type="component" value="Unassembled WGS sequence"/>
</dbReference>
<evidence type="ECO:0000256" key="4">
    <source>
        <dbReference type="ARBA" id="ARBA00023136"/>
    </source>
</evidence>
<evidence type="ECO:0000313" key="8">
    <source>
        <dbReference type="EMBL" id="SMO51536.1"/>
    </source>
</evidence>
<accession>A0A521BWL1</accession>
<evidence type="ECO:0000256" key="5">
    <source>
        <dbReference type="ARBA" id="ARBA00023237"/>
    </source>
</evidence>
<dbReference type="PANTHER" id="PTHR12815:SF47">
    <property type="entry name" value="TRANSLOCATION AND ASSEMBLY MODULE SUBUNIT TAMA"/>
    <property type="match status" value="1"/>
</dbReference>
<evidence type="ECO:0000256" key="1">
    <source>
        <dbReference type="ARBA" id="ARBA00004370"/>
    </source>
</evidence>
<protein>
    <submittedName>
        <fullName evidence="8">Outer membrane protein insertion porin family</fullName>
    </submittedName>
</protein>
<dbReference type="InterPro" id="IPR010827">
    <property type="entry name" value="BamA/TamA_POTRA"/>
</dbReference>
<keyword evidence="9" id="KW-1185">Reference proteome</keyword>
<dbReference type="Gene3D" id="2.40.160.50">
    <property type="entry name" value="membrane protein fhac: a member of the omp85/tpsb transporter family"/>
    <property type="match status" value="1"/>
</dbReference>
<dbReference type="EMBL" id="FXTP01000003">
    <property type="protein sequence ID" value="SMO51536.1"/>
    <property type="molecule type" value="Genomic_DNA"/>
</dbReference>
<dbReference type="InterPro" id="IPR039910">
    <property type="entry name" value="D15-like"/>
</dbReference>
<dbReference type="Pfam" id="PF01103">
    <property type="entry name" value="Omp85"/>
    <property type="match status" value="1"/>
</dbReference>
<comment type="subcellular location">
    <subcellularLocation>
        <location evidence="1">Membrane</location>
    </subcellularLocation>
</comment>
<dbReference type="Pfam" id="PF07244">
    <property type="entry name" value="POTRA"/>
    <property type="match status" value="2"/>
</dbReference>
<dbReference type="OrthoDB" id="9814535at2"/>
<feature type="domain" description="Bacterial surface antigen (D15)" evidence="6">
    <location>
        <begin position="330"/>
        <end position="650"/>
    </location>
</feature>
<evidence type="ECO:0000313" key="9">
    <source>
        <dbReference type="Proteomes" id="UP000317557"/>
    </source>
</evidence>